<dbReference type="InterPro" id="IPR050654">
    <property type="entry name" value="AChE-related_enzymes"/>
</dbReference>
<dbReference type="PROSITE" id="PS00122">
    <property type="entry name" value="CARBOXYLESTERASE_B_1"/>
    <property type="match status" value="1"/>
</dbReference>
<dbReference type="EMBL" id="VWPH01000017">
    <property type="protein sequence ID" value="KAA5826858.1"/>
    <property type="molecule type" value="Genomic_DNA"/>
</dbReference>
<dbReference type="InterPro" id="IPR029058">
    <property type="entry name" value="AB_hydrolase_fold"/>
</dbReference>
<keyword evidence="6" id="KW-1185">Reference proteome</keyword>
<dbReference type="PANTHER" id="PTHR43918:SF4">
    <property type="entry name" value="CARBOXYLIC ESTER HYDROLASE"/>
    <property type="match status" value="1"/>
</dbReference>
<keyword evidence="2 3" id="KW-0378">Hydrolase</keyword>
<dbReference type="EC" id="3.1.1.-" evidence="3"/>
<gene>
    <name evidence="5" type="ORF">F1721_30640</name>
</gene>
<sequence>MPAVRENIAAFGGDPHDITISGQSSGAIHVGMLLTAPSA</sequence>
<evidence type="ECO:0000256" key="2">
    <source>
        <dbReference type="ARBA" id="ARBA00022801"/>
    </source>
</evidence>
<protein>
    <recommendedName>
        <fullName evidence="3">Carboxylic ester hydrolase</fullName>
        <ecNumber evidence="3">3.1.1.-</ecNumber>
    </recommendedName>
</protein>
<feature type="domain" description="Carboxylesterase type B" evidence="4">
    <location>
        <begin position="4"/>
        <end position="38"/>
    </location>
</feature>
<dbReference type="InterPro" id="IPR002018">
    <property type="entry name" value="CarbesteraseB"/>
</dbReference>
<comment type="caution">
    <text evidence="5">The sequence shown here is derived from an EMBL/GenBank/DDBJ whole genome shotgun (WGS) entry which is preliminary data.</text>
</comment>
<dbReference type="PANTHER" id="PTHR43918">
    <property type="entry name" value="ACETYLCHOLINESTERASE"/>
    <property type="match status" value="1"/>
</dbReference>
<evidence type="ECO:0000256" key="3">
    <source>
        <dbReference type="RuleBase" id="RU361235"/>
    </source>
</evidence>
<dbReference type="AlphaFoldDB" id="A0A5M7BEI8"/>
<accession>A0A5M7BEI8</accession>
<name>A0A5M7BEI8_SACHI</name>
<evidence type="ECO:0000256" key="1">
    <source>
        <dbReference type="ARBA" id="ARBA00005964"/>
    </source>
</evidence>
<organism evidence="5 6">
    <name type="scientific">Saccharopolyspora hirsuta</name>
    <dbReference type="NCBI Taxonomy" id="1837"/>
    <lineage>
        <taxon>Bacteria</taxon>
        <taxon>Bacillati</taxon>
        <taxon>Actinomycetota</taxon>
        <taxon>Actinomycetes</taxon>
        <taxon>Pseudonocardiales</taxon>
        <taxon>Pseudonocardiaceae</taxon>
        <taxon>Saccharopolyspora</taxon>
    </lineage>
</organism>
<dbReference type="SUPFAM" id="SSF53474">
    <property type="entry name" value="alpha/beta-Hydrolases"/>
    <property type="match status" value="1"/>
</dbReference>
<evidence type="ECO:0000313" key="6">
    <source>
        <dbReference type="Proteomes" id="UP000323946"/>
    </source>
</evidence>
<evidence type="ECO:0000259" key="4">
    <source>
        <dbReference type="Pfam" id="PF00135"/>
    </source>
</evidence>
<dbReference type="Proteomes" id="UP000323946">
    <property type="component" value="Unassembled WGS sequence"/>
</dbReference>
<dbReference type="Gene3D" id="3.40.50.1820">
    <property type="entry name" value="alpha/beta hydrolase"/>
    <property type="match status" value="1"/>
</dbReference>
<comment type="similarity">
    <text evidence="1 3">Belongs to the type-B carboxylesterase/lipase family.</text>
</comment>
<dbReference type="OrthoDB" id="3199405at2"/>
<dbReference type="Pfam" id="PF00135">
    <property type="entry name" value="COesterase"/>
    <property type="match status" value="1"/>
</dbReference>
<evidence type="ECO:0000313" key="5">
    <source>
        <dbReference type="EMBL" id="KAA5826858.1"/>
    </source>
</evidence>
<dbReference type="InterPro" id="IPR019826">
    <property type="entry name" value="Carboxylesterase_B_AS"/>
</dbReference>
<proteinExistence type="inferred from homology"/>
<dbReference type="GO" id="GO:0052689">
    <property type="term" value="F:carboxylic ester hydrolase activity"/>
    <property type="evidence" value="ECO:0007669"/>
    <property type="project" value="TreeGrafter"/>
</dbReference>
<reference evidence="5 6" key="1">
    <citation type="submission" date="2019-09" db="EMBL/GenBank/DDBJ databases">
        <title>Draft genome sequence of the thermophilic Saccharopolyspora hirsuta VKM Ac-666T.</title>
        <authorList>
            <person name="Lobastova T.G."/>
            <person name="Fokina V."/>
            <person name="Bragin E.Y."/>
            <person name="Shtratnikova V.Y."/>
            <person name="Starodumova I.P."/>
            <person name="Tarlachkov S.V."/>
            <person name="Donova M.V."/>
        </authorList>
    </citation>
    <scope>NUCLEOTIDE SEQUENCE [LARGE SCALE GENOMIC DNA]</scope>
    <source>
        <strain evidence="5 6">VKM Ac-666</strain>
    </source>
</reference>